<dbReference type="EC" id="2.5.1.-" evidence="2"/>
<dbReference type="PANTHER" id="PTHR10291">
    <property type="entry name" value="DEHYDRODOLICHYL DIPHOSPHATE SYNTHASE FAMILY MEMBER"/>
    <property type="match status" value="1"/>
</dbReference>
<dbReference type="GO" id="GO:0045547">
    <property type="term" value="F:ditrans,polycis-polyprenyl diphosphate synthase [(2E,6E)-farnesyl diphosphate specific] activity"/>
    <property type="evidence" value="ECO:0007669"/>
    <property type="project" value="TreeGrafter"/>
</dbReference>
<reference evidence="3 4" key="1">
    <citation type="submission" date="2017-05" db="EMBL/GenBank/DDBJ databases">
        <authorList>
            <person name="Varghese N."/>
            <person name="Submissions S."/>
        </authorList>
    </citation>
    <scope>NUCLEOTIDE SEQUENCE [LARGE SCALE GENOMIC DNA]</scope>
    <source>
        <strain evidence="3 4">DSM 21342</strain>
    </source>
</reference>
<feature type="binding site" evidence="2">
    <location>
        <position position="208"/>
    </location>
    <ligand>
        <name>Mg(2+)</name>
        <dbReference type="ChEBI" id="CHEBI:18420"/>
    </ligand>
</feature>
<sequence length="246" mass="28522">MSFREKIDTERVPKHIAVIMDGNGRWAKEKGKLRVFGHQNGVKAVRNTLEAAAKIGVEYLTLYAFSTENWKRPSFEVTALMEILVTTINKETKTLMQNDIKLNAFGDLKSLPSRCYKELIEAVDKTKHNKRLTLNLALSYSSRWELVNMAQLLAEKVKNNELKPEDINEQTINSLLCTAGMPDPELLIRTSGEHRISNFLLWQIAYSELYFTDVFWPDFNDEHLYKAIVDYQQRERRFGMTSEQVI</sequence>
<feature type="binding site" evidence="2">
    <location>
        <position position="21"/>
    </location>
    <ligand>
        <name>Mg(2+)</name>
        <dbReference type="ChEBI" id="CHEBI:18420"/>
    </ligand>
</feature>
<feature type="binding site" evidence="2">
    <location>
        <position position="38"/>
    </location>
    <ligand>
        <name>substrate</name>
    </ligand>
</feature>
<dbReference type="GO" id="GO:0000287">
    <property type="term" value="F:magnesium ion binding"/>
    <property type="evidence" value="ECO:0007669"/>
    <property type="project" value="UniProtKB-UniRule"/>
</dbReference>
<dbReference type="EMBL" id="FXSZ01000005">
    <property type="protein sequence ID" value="SMO65238.1"/>
    <property type="molecule type" value="Genomic_DNA"/>
</dbReference>
<dbReference type="CDD" id="cd00475">
    <property type="entry name" value="Cis_IPPS"/>
    <property type="match status" value="1"/>
</dbReference>
<feature type="binding site" evidence="2">
    <location>
        <position position="189"/>
    </location>
    <ligand>
        <name>substrate</name>
    </ligand>
</feature>
<dbReference type="RefSeq" id="WP_142603631.1">
    <property type="nucleotide sequence ID" value="NZ_FXSZ01000005.1"/>
</dbReference>
<dbReference type="Gene3D" id="3.40.1180.10">
    <property type="entry name" value="Decaprenyl diphosphate synthase-like"/>
    <property type="match status" value="1"/>
</dbReference>
<organism evidence="3 4">
    <name type="scientific">Solitalea koreensis</name>
    <dbReference type="NCBI Taxonomy" id="543615"/>
    <lineage>
        <taxon>Bacteria</taxon>
        <taxon>Pseudomonadati</taxon>
        <taxon>Bacteroidota</taxon>
        <taxon>Sphingobacteriia</taxon>
        <taxon>Sphingobacteriales</taxon>
        <taxon>Sphingobacteriaceae</taxon>
        <taxon>Solitalea</taxon>
    </lineage>
</organism>
<dbReference type="NCBIfam" id="NF011405">
    <property type="entry name" value="PRK14830.1"/>
    <property type="match status" value="1"/>
</dbReference>
<feature type="active site" description="Proton acceptor" evidence="2">
    <location>
        <position position="69"/>
    </location>
</feature>
<comment type="cofactor">
    <cofactor evidence="2">
        <name>Mg(2+)</name>
        <dbReference type="ChEBI" id="CHEBI:18420"/>
    </cofactor>
    <text evidence="2">Binds 2 magnesium ions per subunit.</text>
</comment>
<keyword evidence="2" id="KW-0460">Magnesium</keyword>
<feature type="binding site" evidence="2">
    <location>
        <begin position="66"/>
        <end position="68"/>
    </location>
    <ligand>
        <name>substrate</name>
    </ligand>
</feature>
<dbReference type="Pfam" id="PF01255">
    <property type="entry name" value="Prenyltransf"/>
    <property type="match status" value="1"/>
</dbReference>
<proteinExistence type="inferred from homology"/>
<dbReference type="InterPro" id="IPR036424">
    <property type="entry name" value="UPP_synth-like_sf"/>
</dbReference>
<dbReference type="AlphaFoldDB" id="A0A521D0P0"/>
<dbReference type="FunFam" id="3.40.1180.10:FF:000001">
    <property type="entry name" value="(2E,6E)-farnesyl-diphosphate-specific ditrans,polycis-undecaprenyl-diphosphate synthase"/>
    <property type="match status" value="1"/>
</dbReference>
<dbReference type="OrthoDB" id="4191603at2"/>
<keyword evidence="1 2" id="KW-0808">Transferase</keyword>
<dbReference type="InterPro" id="IPR001441">
    <property type="entry name" value="UPP_synth-like"/>
</dbReference>
<feature type="binding site" evidence="2">
    <location>
        <begin position="22"/>
        <end position="25"/>
    </location>
    <ligand>
        <name>substrate</name>
    </ligand>
</feature>
<dbReference type="GO" id="GO:0016094">
    <property type="term" value="P:polyprenol biosynthetic process"/>
    <property type="evidence" value="ECO:0007669"/>
    <property type="project" value="TreeGrafter"/>
</dbReference>
<feature type="binding site" evidence="2">
    <location>
        <position position="34"/>
    </location>
    <ligand>
        <name>substrate</name>
    </ligand>
</feature>
<feature type="active site" evidence="2">
    <location>
        <position position="21"/>
    </location>
</feature>
<dbReference type="HAMAP" id="MF_01139">
    <property type="entry name" value="ISPT"/>
    <property type="match status" value="1"/>
</dbReference>
<feature type="binding site" evidence="2">
    <location>
        <begin position="195"/>
        <end position="197"/>
    </location>
    <ligand>
        <name>substrate</name>
    </ligand>
</feature>
<dbReference type="InterPro" id="IPR018520">
    <property type="entry name" value="UPP_synth-like_CS"/>
</dbReference>
<evidence type="ECO:0000313" key="3">
    <source>
        <dbReference type="EMBL" id="SMO65238.1"/>
    </source>
</evidence>
<dbReference type="PANTHER" id="PTHR10291:SF0">
    <property type="entry name" value="DEHYDRODOLICHYL DIPHOSPHATE SYNTHASE 2"/>
    <property type="match status" value="1"/>
</dbReference>
<gene>
    <name evidence="3" type="ORF">SAMN06265350_10598</name>
</gene>
<protein>
    <recommendedName>
        <fullName evidence="2">Isoprenyl transferase</fullName>
        <ecNumber evidence="2">2.5.1.-</ecNumber>
    </recommendedName>
</protein>
<dbReference type="PROSITE" id="PS01066">
    <property type="entry name" value="UPP_SYNTHASE"/>
    <property type="match status" value="1"/>
</dbReference>
<dbReference type="NCBIfam" id="TIGR00055">
    <property type="entry name" value="uppS"/>
    <property type="match status" value="1"/>
</dbReference>
<name>A0A521D0P0_9SPHI</name>
<evidence type="ECO:0000256" key="1">
    <source>
        <dbReference type="ARBA" id="ARBA00022679"/>
    </source>
</evidence>
<evidence type="ECO:0000256" key="2">
    <source>
        <dbReference type="HAMAP-Rule" id="MF_01139"/>
    </source>
</evidence>
<dbReference type="Proteomes" id="UP000315971">
    <property type="component" value="Unassembled WGS sequence"/>
</dbReference>
<evidence type="ECO:0000313" key="4">
    <source>
        <dbReference type="Proteomes" id="UP000315971"/>
    </source>
</evidence>
<feature type="binding site" evidence="2">
    <location>
        <position position="26"/>
    </location>
    <ligand>
        <name>substrate</name>
    </ligand>
</feature>
<comment type="function">
    <text evidence="2">Catalyzes the condensation of isopentenyl diphosphate (IPP) with allylic pyrophosphates generating different type of terpenoids.</text>
</comment>
<feature type="binding site" evidence="2">
    <location>
        <position position="72"/>
    </location>
    <ligand>
        <name>substrate</name>
    </ligand>
</feature>
<accession>A0A521D0P0</accession>
<dbReference type="SUPFAM" id="SSF64005">
    <property type="entry name" value="Undecaprenyl diphosphate synthase"/>
    <property type="match status" value="1"/>
</dbReference>
<comment type="similarity">
    <text evidence="2">Belongs to the UPP synthase family.</text>
</comment>
<comment type="subunit">
    <text evidence="2">Homodimer.</text>
</comment>
<keyword evidence="4" id="KW-1185">Reference proteome</keyword>
<keyword evidence="2" id="KW-0479">Metal-binding</keyword>
<feature type="binding site" evidence="2">
    <location>
        <position position="70"/>
    </location>
    <ligand>
        <name>substrate</name>
    </ligand>
</feature>